<dbReference type="GO" id="GO:0000160">
    <property type="term" value="P:phosphorelay signal transduction system"/>
    <property type="evidence" value="ECO:0007669"/>
    <property type="project" value="InterPro"/>
</dbReference>
<dbReference type="PANTHER" id="PTHR44591">
    <property type="entry name" value="STRESS RESPONSE REGULATOR PROTEIN 1"/>
    <property type="match status" value="1"/>
</dbReference>
<dbReference type="Gene3D" id="3.40.50.2300">
    <property type="match status" value="1"/>
</dbReference>
<evidence type="ECO:0000256" key="3">
    <source>
        <dbReference type="ARBA" id="ARBA00023163"/>
    </source>
</evidence>
<protein>
    <submittedName>
        <fullName evidence="6">Response regulator</fullName>
    </submittedName>
</protein>
<evidence type="ECO:0000259" key="5">
    <source>
        <dbReference type="PROSITE" id="PS50110"/>
    </source>
</evidence>
<dbReference type="InterPro" id="IPR050595">
    <property type="entry name" value="Bact_response_regulator"/>
</dbReference>
<comment type="caution">
    <text evidence="6">The sequence shown here is derived from an EMBL/GenBank/DDBJ whole genome shotgun (WGS) entry which is preliminary data.</text>
</comment>
<dbReference type="PROSITE" id="PS50110">
    <property type="entry name" value="RESPONSE_REGULATORY"/>
    <property type="match status" value="1"/>
</dbReference>
<dbReference type="SMART" id="SM00448">
    <property type="entry name" value="REC"/>
    <property type="match status" value="1"/>
</dbReference>
<reference evidence="6 7" key="1">
    <citation type="journal article" date="2019" name="Syst. Appl. Microbiol.">
        <title>Microvirga tunisiensis sp. nov., a root nodule symbiotic bacterium isolated from Lupinus micranthus and L. luteus grown in Northern Tunisia.</title>
        <authorList>
            <person name="Msaddak A."/>
            <person name="Rejili M."/>
            <person name="Duran D."/>
            <person name="Mars M."/>
            <person name="Palacios J.M."/>
            <person name="Ruiz-Argueso T."/>
            <person name="Rey L."/>
            <person name="Imperial J."/>
        </authorList>
    </citation>
    <scope>NUCLEOTIDE SEQUENCE [LARGE SCALE GENOMIC DNA]</scope>
    <source>
        <strain evidence="6 7">Lmie10</strain>
    </source>
</reference>
<dbReference type="InterPro" id="IPR011006">
    <property type="entry name" value="CheY-like_superfamily"/>
</dbReference>
<keyword evidence="3" id="KW-0804">Transcription</keyword>
<dbReference type="Proteomes" id="UP000403266">
    <property type="component" value="Unassembled WGS sequence"/>
</dbReference>
<dbReference type="EMBL" id="VOSK01000012">
    <property type="protein sequence ID" value="MPR24812.1"/>
    <property type="molecule type" value="Genomic_DNA"/>
</dbReference>
<feature type="modified residue" description="4-aspartylphosphate" evidence="4">
    <location>
        <position position="62"/>
    </location>
</feature>
<dbReference type="SUPFAM" id="SSF52172">
    <property type="entry name" value="CheY-like"/>
    <property type="match status" value="1"/>
</dbReference>
<evidence type="ECO:0000256" key="1">
    <source>
        <dbReference type="ARBA" id="ARBA00022553"/>
    </source>
</evidence>
<evidence type="ECO:0000313" key="6">
    <source>
        <dbReference type="EMBL" id="MPR24812.1"/>
    </source>
</evidence>
<accession>A0A5N7MD06</accession>
<dbReference type="InterPro" id="IPR001789">
    <property type="entry name" value="Sig_transdc_resp-reg_receiver"/>
</dbReference>
<sequence length="128" mass="14221">MMNNYSDDTPVVLLVEDELLVRMAAADDLQDAGFHVLEAANADVALAVLEICSHDVQVLFTDIDMPGSMNGLDLAENVQQRWPHISLLISSAYHKLRPGQIPDEGRFVPKPYSSEDVVQHIRELVTSH</sequence>
<dbReference type="RefSeq" id="WP_152710204.1">
    <property type="nucleotide sequence ID" value="NZ_VOSJ01000013.1"/>
</dbReference>
<evidence type="ECO:0000256" key="2">
    <source>
        <dbReference type="ARBA" id="ARBA00023015"/>
    </source>
</evidence>
<dbReference type="Pfam" id="PF00072">
    <property type="entry name" value="Response_reg"/>
    <property type="match status" value="1"/>
</dbReference>
<dbReference type="AlphaFoldDB" id="A0A5N7MD06"/>
<keyword evidence="7" id="KW-1185">Reference proteome</keyword>
<keyword evidence="1 4" id="KW-0597">Phosphoprotein</keyword>
<evidence type="ECO:0000256" key="4">
    <source>
        <dbReference type="PROSITE-ProRule" id="PRU00169"/>
    </source>
</evidence>
<name>A0A5N7MD06_9HYPH</name>
<dbReference type="PANTHER" id="PTHR44591:SF3">
    <property type="entry name" value="RESPONSE REGULATORY DOMAIN-CONTAINING PROTEIN"/>
    <property type="match status" value="1"/>
</dbReference>
<gene>
    <name evidence="6" type="ORF">FS320_06095</name>
</gene>
<proteinExistence type="predicted"/>
<keyword evidence="2" id="KW-0805">Transcription regulation</keyword>
<feature type="domain" description="Response regulatory" evidence="5">
    <location>
        <begin position="11"/>
        <end position="125"/>
    </location>
</feature>
<organism evidence="6 7">
    <name type="scientific">Microvirga tunisiensis</name>
    <dbReference type="NCBI Taxonomy" id="2108360"/>
    <lineage>
        <taxon>Bacteria</taxon>
        <taxon>Pseudomonadati</taxon>
        <taxon>Pseudomonadota</taxon>
        <taxon>Alphaproteobacteria</taxon>
        <taxon>Hyphomicrobiales</taxon>
        <taxon>Methylobacteriaceae</taxon>
        <taxon>Microvirga</taxon>
    </lineage>
</organism>
<dbReference type="OrthoDB" id="9784719at2"/>
<evidence type="ECO:0000313" key="7">
    <source>
        <dbReference type="Proteomes" id="UP000403266"/>
    </source>
</evidence>